<proteinExistence type="predicted"/>
<protein>
    <submittedName>
        <fullName evidence="1">Uncharacterized protein</fullName>
    </submittedName>
</protein>
<dbReference type="AlphaFoldDB" id="A0A645FRY4"/>
<comment type="caution">
    <text evidence="1">The sequence shown here is derived from an EMBL/GenBank/DDBJ whole genome shotgun (WGS) entry which is preliminary data.</text>
</comment>
<name>A0A645FRY4_9ZZZZ</name>
<evidence type="ECO:0000313" key="1">
    <source>
        <dbReference type="EMBL" id="MPN17191.1"/>
    </source>
</evidence>
<dbReference type="EMBL" id="VSSQ01064257">
    <property type="protein sequence ID" value="MPN17191.1"/>
    <property type="molecule type" value="Genomic_DNA"/>
</dbReference>
<reference evidence="1" key="1">
    <citation type="submission" date="2019-08" db="EMBL/GenBank/DDBJ databases">
        <authorList>
            <person name="Kucharzyk K."/>
            <person name="Murdoch R.W."/>
            <person name="Higgins S."/>
            <person name="Loffler F."/>
        </authorList>
    </citation>
    <scope>NUCLEOTIDE SEQUENCE</scope>
</reference>
<sequence>MDYCCDDCAREGIEFVAHHSCSTVHHQNDHGCCDIQNKTSVENDHQVHIQAHSHDNGCQIIRVQLDEFSVIDKLAVANHLSYNLFIDFSSDIYALHTPAAYVRHSCYSPPDIPLLSGRDILVNKSVLII</sequence>
<organism evidence="1">
    <name type="scientific">bioreactor metagenome</name>
    <dbReference type="NCBI Taxonomy" id="1076179"/>
    <lineage>
        <taxon>unclassified sequences</taxon>
        <taxon>metagenomes</taxon>
        <taxon>ecological metagenomes</taxon>
    </lineage>
</organism>
<accession>A0A645FRY4</accession>
<gene>
    <name evidence="1" type="ORF">SDC9_164541</name>
</gene>